<keyword evidence="2" id="KW-1185">Reference proteome</keyword>
<gene>
    <name evidence="1" type="ORF">L596_004972</name>
</gene>
<sequence>MTVCLVLRSSRARCARARKGAATVQKGERVDGDPRECEEVRERRRTRRDEGIGDDVHAKFLSPSEQLVRVAHPAVRPTVLIVYWPVTLFSSRSSRIYHSWGVISN</sequence>
<protein>
    <submittedName>
        <fullName evidence="1">Uncharacterized protein</fullName>
    </submittedName>
</protein>
<dbReference type="AlphaFoldDB" id="A0A4U8V132"/>
<reference evidence="1 2" key="1">
    <citation type="journal article" date="2015" name="Genome Biol.">
        <title>Comparative genomics of Steinernema reveals deeply conserved gene regulatory networks.</title>
        <authorList>
            <person name="Dillman A.R."/>
            <person name="Macchietto M."/>
            <person name="Porter C.F."/>
            <person name="Rogers A."/>
            <person name="Williams B."/>
            <person name="Antoshechkin I."/>
            <person name="Lee M.M."/>
            <person name="Goodwin Z."/>
            <person name="Lu X."/>
            <person name="Lewis E.E."/>
            <person name="Goodrich-Blair H."/>
            <person name="Stock S.P."/>
            <person name="Adams B.J."/>
            <person name="Sternberg P.W."/>
            <person name="Mortazavi A."/>
        </authorList>
    </citation>
    <scope>NUCLEOTIDE SEQUENCE [LARGE SCALE GENOMIC DNA]</scope>
    <source>
        <strain evidence="1 2">ALL</strain>
    </source>
</reference>
<evidence type="ECO:0000313" key="2">
    <source>
        <dbReference type="Proteomes" id="UP000298663"/>
    </source>
</evidence>
<comment type="caution">
    <text evidence="1">The sequence shown here is derived from an EMBL/GenBank/DDBJ whole genome shotgun (WGS) entry which is preliminary data.</text>
</comment>
<dbReference type="EMBL" id="CM016762">
    <property type="protein sequence ID" value="TMS38197.1"/>
    <property type="molecule type" value="Genomic_DNA"/>
</dbReference>
<dbReference type="Proteomes" id="UP000298663">
    <property type="component" value="Chromosome X"/>
</dbReference>
<name>A0A4U8V132_STECR</name>
<reference evidence="1 2" key="2">
    <citation type="journal article" date="2019" name="G3 (Bethesda)">
        <title>Hybrid Assembly of the Genome of the Entomopathogenic Nematode Steinernema carpocapsae Identifies the X-Chromosome.</title>
        <authorList>
            <person name="Serra L."/>
            <person name="Macchietto M."/>
            <person name="Macias-Munoz A."/>
            <person name="McGill C.J."/>
            <person name="Rodriguez I.M."/>
            <person name="Rodriguez B."/>
            <person name="Murad R."/>
            <person name="Mortazavi A."/>
        </authorList>
    </citation>
    <scope>NUCLEOTIDE SEQUENCE [LARGE SCALE GENOMIC DNA]</scope>
    <source>
        <strain evidence="1 2">ALL</strain>
    </source>
</reference>
<dbReference type="EMBL" id="AZBU02000001">
    <property type="protein sequence ID" value="TMS38197.1"/>
    <property type="molecule type" value="Genomic_DNA"/>
</dbReference>
<accession>A0A4U8V132</accession>
<evidence type="ECO:0000313" key="1">
    <source>
        <dbReference type="EMBL" id="TMS38197.1"/>
    </source>
</evidence>
<proteinExistence type="predicted"/>
<organism evidence="1 2">
    <name type="scientific">Steinernema carpocapsae</name>
    <name type="common">Entomopathogenic nematode</name>
    <dbReference type="NCBI Taxonomy" id="34508"/>
    <lineage>
        <taxon>Eukaryota</taxon>
        <taxon>Metazoa</taxon>
        <taxon>Ecdysozoa</taxon>
        <taxon>Nematoda</taxon>
        <taxon>Chromadorea</taxon>
        <taxon>Rhabditida</taxon>
        <taxon>Tylenchina</taxon>
        <taxon>Panagrolaimomorpha</taxon>
        <taxon>Strongyloidoidea</taxon>
        <taxon>Steinernematidae</taxon>
        <taxon>Steinernema</taxon>
    </lineage>
</organism>